<protein>
    <submittedName>
        <fullName evidence="1">Uncharacterized protein</fullName>
    </submittedName>
</protein>
<proteinExistence type="predicted"/>
<dbReference type="InterPro" id="IPR046030">
    <property type="entry name" value="DUF5988"/>
</dbReference>
<accession>A0A7H8N3G0</accession>
<dbReference type="RefSeq" id="WP_176160692.1">
    <property type="nucleotide sequence ID" value="NZ_CP054929.1"/>
</dbReference>
<dbReference type="Proteomes" id="UP000509303">
    <property type="component" value="Chromosome"/>
</dbReference>
<evidence type="ECO:0000313" key="2">
    <source>
        <dbReference type="Proteomes" id="UP000509303"/>
    </source>
</evidence>
<dbReference type="Pfam" id="PF19450">
    <property type="entry name" value="DUF5988"/>
    <property type="match status" value="1"/>
</dbReference>
<name>A0A7H8N3G0_9ACTN</name>
<dbReference type="EMBL" id="CP054929">
    <property type="protein sequence ID" value="QKW48960.1"/>
    <property type="molecule type" value="Genomic_DNA"/>
</dbReference>
<organism evidence="1 2">
    <name type="scientific">Streptomyces buecherae</name>
    <dbReference type="NCBI Taxonomy" id="2763006"/>
    <lineage>
        <taxon>Bacteria</taxon>
        <taxon>Bacillati</taxon>
        <taxon>Actinomycetota</taxon>
        <taxon>Actinomycetes</taxon>
        <taxon>Kitasatosporales</taxon>
        <taxon>Streptomycetaceae</taxon>
        <taxon>Streptomyces</taxon>
    </lineage>
</organism>
<reference evidence="1 2" key="1">
    <citation type="submission" date="2020-06" db="EMBL/GenBank/DDBJ databases">
        <title>Genome mining for natural products.</title>
        <authorList>
            <person name="Zhang B."/>
            <person name="Shi J."/>
            <person name="Ge H."/>
        </authorList>
    </citation>
    <scope>NUCLEOTIDE SEQUENCE [LARGE SCALE GENOMIC DNA]</scope>
    <source>
        <strain evidence="1 2">NA00687</strain>
    </source>
</reference>
<dbReference type="AlphaFoldDB" id="A0A7H8N3G0"/>
<evidence type="ECO:0000313" key="1">
    <source>
        <dbReference type="EMBL" id="QKW48960.1"/>
    </source>
</evidence>
<keyword evidence="2" id="KW-1185">Reference proteome</keyword>
<gene>
    <name evidence="1" type="ORF">HUT08_04735</name>
</gene>
<sequence>MTNELATEDVLPRQPAPTEANIILRGGPAEDLPDHERVRYVPDPGAMFKLPRGNHYAHFAPTTETVAHGEHALRVFRWTRTTYVAE</sequence>